<keyword evidence="3" id="KW-1185">Reference proteome</keyword>
<reference evidence="3" key="1">
    <citation type="submission" date="2014-09" db="EMBL/GenBank/DDBJ databases">
        <authorList>
            <person name="Sharma Rahul"/>
            <person name="Thines Marco"/>
        </authorList>
    </citation>
    <scope>NUCLEOTIDE SEQUENCE [LARGE SCALE GENOMIC DNA]</scope>
</reference>
<dbReference type="RefSeq" id="XP_024579153.1">
    <property type="nucleotide sequence ID" value="XM_024728702.1"/>
</dbReference>
<dbReference type="GeneID" id="36408088"/>
<proteinExistence type="predicted"/>
<feature type="region of interest" description="Disordered" evidence="1">
    <location>
        <begin position="31"/>
        <end position="69"/>
    </location>
</feature>
<sequence length="69" mass="7608">MYYDYGGEALAMDKWLLEPLLRLPLQHVKTQTLPNADDNRGSPVSREAAGLNIVERGPSSNTSTSVSFE</sequence>
<accession>A0A0P1ANW8</accession>
<organism evidence="2 3">
    <name type="scientific">Plasmopara halstedii</name>
    <name type="common">Downy mildew of sunflower</name>
    <dbReference type="NCBI Taxonomy" id="4781"/>
    <lineage>
        <taxon>Eukaryota</taxon>
        <taxon>Sar</taxon>
        <taxon>Stramenopiles</taxon>
        <taxon>Oomycota</taxon>
        <taxon>Peronosporomycetes</taxon>
        <taxon>Peronosporales</taxon>
        <taxon>Peronosporaceae</taxon>
        <taxon>Plasmopara</taxon>
    </lineage>
</organism>
<evidence type="ECO:0000313" key="2">
    <source>
        <dbReference type="EMBL" id="CEG42784.1"/>
    </source>
</evidence>
<protein>
    <submittedName>
        <fullName evidence="2">Uncharacterized protein</fullName>
    </submittedName>
</protein>
<dbReference type="AlphaFoldDB" id="A0A0P1ANW8"/>
<dbReference type="Proteomes" id="UP000054928">
    <property type="component" value="Unassembled WGS sequence"/>
</dbReference>
<dbReference type="EMBL" id="CCYD01000645">
    <property type="protein sequence ID" value="CEG42784.1"/>
    <property type="molecule type" value="Genomic_DNA"/>
</dbReference>
<evidence type="ECO:0000256" key="1">
    <source>
        <dbReference type="SAM" id="MobiDB-lite"/>
    </source>
</evidence>
<feature type="compositionally biased region" description="Polar residues" evidence="1">
    <location>
        <begin position="58"/>
        <end position="69"/>
    </location>
</feature>
<name>A0A0P1ANW8_PLAHL</name>
<evidence type="ECO:0000313" key="3">
    <source>
        <dbReference type="Proteomes" id="UP000054928"/>
    </source>
</evidence>